<dbReference type="Proteomes" id="UP000694888">
    <property type="component" value="Unplaced"/>
</dbReference>
<evidence type="ECO:0000256" key="1">
    <source>
        <dbReference type="ARBA" id="ARBA00004651"/>
    </source>
</evidence>
<dbReference type="InterPro" id="IPR001734">
    <property type="entry name" value="Na/solute_symporter"/>
</dbReference>
<feature type="transmembrane region" description="Helical" evidence="12">
    <location>
        <begin position="280"/>
        <end position="305"/>
    </location>
</feature>
<dbReference type="InterPro" id="IPR051163">
    <property type="entry name" value="Sodium:Solute_Symporter_SSF"/>
</dbReference>
<feature type="transmembrane region" description="Helical" evidence="12">
    <location>
        <begin position="384"/>
        <end position="405"/>
    </location>
</feature>
<feature type="transmembrane region" description="Helical" evidence="12">
    <location>
        <begin position="162"/>
        <end position="179"/>
    </location>
</feature>
<evidence type="ECO:0000313" key="16">
    <source>
        <dbReference type="RefSeq" id="XP_012936764.1"/>
    </source>
</evidence>
<evidence type="ECO:0000256" key="9">
    <source>
        <dbReference type="ARBA" id="ARBA00023136"/>
    </source>
</evidence>
<dbReference type="Pfam" id="PF00474">
    <property type="entry name" value="SSF"/>
    <property type="match status" value="1"/>
</dbReference>
<evidence type="ECO:0000256" key="8">
    <source>
        <dbReference type="ARBA" id="ARBA00023065"/>
    </source>
</evidence>
<dbReference type="Gene3D" id="1.20.1730.10">
    <property type="entry name" value="Sodium/glucose cotransporter"/>
    <property type="match status" value="1"/>
</dbReference>
<feature type="transmembrane region" description="Helical" evidence="12">
    <location>
        <begin position="129"/>
        <end position="150"/>
    </location>
</feature>
<feature type="transmembrane region" description="Helical" evidence="12">
    <location>
        <begin position="186"/>
        <end position="205"/>
    </location>
</feature>
<keyword evidence="3" id="KW-0813">Transport</keyword>
<accession>A0ABM0ZXW8</accession>
<comment type="similarity">
    <text evidence="2 11">Belongs to the sodium:solute symporter (SSF) (TC 2.A.21) family.</text>
</comment>
<feature type="transmembrane region" description="Helical" evidence="12">
    <location>
        <begin position="237"/>
        <end position="259"/>
    </location>
</feature>
<feature type="transmembrane region" description="Helical" evidence="12">
    <location>
        <begin position="530"/>
        <end position="553"/>
    </location>
</feature>
<dbReference type="PROSITE" id="PS50283">
    <property type="entry name" value="NA_SOLUT_SYMP_3"/>
    <property type="match status" value="1"/>
</dbReference>
<keyword evidence="9 12" id="KW-0472">Membrane</keyword>
<gene>
    <name evidence="14 15 16" type="primary">LOC101859323</name>
</gene>
<keyword evidence="4" id="KW-1003">Cell membrane</keyword>
<keyword evidence="10" id="KW-0739">Sodium transport</keyword>
<dbReference type="RefSeq" id="XP_012936764.1">
    <property type="nucleotide sequence ID" value="XM_013081310.2"/>
</dbReference>
<feature type="transmembrane region" description="Helical" evidence="12">
    <location>
        <begin position="13"/>
        <end position="32"/>
    </location>
</feature>
<evidence type="ECO:0000256" key="6">
    <source>
        <dbReference type="ARBA" id="ARBA00022989"/>
    </source>
</evidence>
<evidence type="ECO:0000256" key="3">
    <source>
        <dbReference type="ARBA" id="ARBA00022448"/>
    </source>
</evidence>
<evidence type="ECO:0000256" key="7">
    <source>
        <dbReference type="ARBA" id="ARBA00023053"/>
    </source>
</evidence>
<dbReference type="GeneID" id="101859323"/>
<evidence type="ECO:0000256" key="10">
    <source>
        <dbReference type="ARBA" id="ARBA00023201"/>
    </source>
</evidence>
<dbReference type="CDD" id="cd11492">
    <property type="entry name" value="SLC5sbd_NIS-SMVT"/>
    <property type="match status" value="1"/>
</dbReference>
<keyword evidence="7" id="KW-0915">Sodium</keyword>
<evidence type="ECO:0000256" key="12">
    <source>
        <dbReference type="SAM" id="Phobius"/>
    </source>
</evidence>
<feature type="transmembrane region" description="Helical" evidence="12">
    <location>
        <begin position="52"/>
        <end position="74"/>
    </location>
</feature>
<dbReference type="PANTHER" id="PTHR42985">
    <property type="entry name" value="SODIUM-COUPLED MONOCARBOXYLATE TRANSPORTER"/>
    <property type="match status" value="1"/>
</dbReference>
<keyword evidence="8" id="KW-0406">Ion transport</keyword>
<evidence type="ECO:0000313" key="14">
    <source>
        <dbReference type="RefSeq" id="XP_005096361.1"/>
    </source>
</evidence>
<evidence type="ECO:0000256" key="11">
    <source>
        <dbReference type="RuleBase" id="RU362091"/>
    </source>
</evidence>
<evidence type="ECO:0000313" key="15">
    <source>
        <dbReference type="RefSeq" id="XP_012936763.1"/>
    </source>
</evidence>
<name>A0ABM0ZXW8_APLCA</name>
<keyword evidence="6 12" id="KW-1133">Transmembrane helix</keyword>
<feature type="transmembrane region" description="Helical" evidence="12">
    <location>
        <begin position="86"/>
        <end position="108"/>
    </location>
</feature>
<keyword evidence="5 12" id="KW-0812">Transmembrane</keyword>
<reference evidence="14 15" key="1">
    <citation type="submission" date="2025-05" db="UniProtKB">
        <authorList>
            <consortium name="RefSeq"/>
        </authorList>
    </citation>
    <scope>IDENTIFICATION</scope>
</reference>
<evidence type="ECO:0000256" key="5">
    <source>
        <dbReference type="ARBA" id="ARBA00022692"/>
    </source>
</evidence>
<proteinExistence type="inferred from homology"/>
<feature type="transmembrane region" description="Helical" evidence="12">
    <location>
        <begin position="417"/>
        <end position="439"/>
    </location>
</feature>
<sequence>MASAARTFSWEDYVVFSCMLFLSSCIGLFFGIRAKTKKQASADELLTGNRKLPLIPVALSLSASFTSATTILGIPAEVYTRGGEQWLWALGMIPCFLIVGFFIVPIIYKLQLTNAYEYLELRFSKAVRTIGSFSFSIIIVIYMAAVLYAPSVALSQVTGLDPDVSIVAIGLVCTVYTSFGGIRGVVWTDAFQLIIVWAGLLALMFKGASDVGGWSKVWEISRKGDRLPRFDMDPDPFIRHTFWTLLVGGGTNMMTVYGANQTNLQRYSSVSSLRKSKIALLLNLPLWICYLSILSLLGLVMFAYFDGCDPLGKEMVSKTDQLLPLFVLETMGSMPGLPGLFIASVFSASISTLSSGINSLGAVTLEDVFKPLYEKCKKKSPSQMVLTIATIVLVFVFGGLTIFLAKMASLLGKTALTISFGVFGMVGGPLLGLMINGMFIPFINKWGAMAGWLASLVLCLYVGIDPVFNPGPKGYLPLDSESCSVDFLNSSNMSMTTTPVMLTTTFLNGTTNATTPAGGSADSDHLYLSYLHYSTLALLVSAIVGMLVSALTGCNKGKDVDERTYYKYPCCFRQSTSSYDLDHLDKPPAYRNPSFPGGQNLDAEDYSPYVNNFAVKSANNHVNGVYSVH</sequence>
<dbReference type="RefSeq" id="XP_012936763.1">
    <property type="nucleotide sequence ID" value="XM_013081309.2"/>
</dbReference>
<evidence type="ECO:0000256" key="2">
    <source>
        <dbReference type="ARBA" id="ARBA00006434"/>
    </source>
</evidence>
<keyword evidence="13" id="KW-1185">Reference proteome</keyword>
<dbReference type="NCBIfam" id="TIGR00813">
    <property type="entry name" value="sss"/>
    <property type="match status" value="1"/>
</dbReference>
<evidence type="ECO:0000313" key="13">
    <source>
        <dbReference type="Proteomes" id="UP000694888"/>
    </source>
</evidence>
<evidence type="ECO:0000256" key="4">
    <source>
        <dbReference type="ARBA" id="ARBA00022475"/>
    </source>
</evidence>
<dbReference type="InterPro" id="IPR038377">
    <property type="entry name" value="Na/Glc_symporter_sf"/>
</dbReference>
<dbReference type="PROSITE" id="PS51257">
    <property type="entry name" value="PROKAR_LIPOPROTEIN"/>
    <property type="match status" value="1"/>
</dbReference>
<comment type="subcellular location">
    <subcellularLocation>
        <location evidence="1">Cell membrane</location>
        <topology evidence="1">Multi-pass membrane protein</topology>
    </subcellularLocation>
</comment>
<protein>
    <submittedName>
        <fullName evidence="14 15">Sodium-coupled monocarboxylate transporter 1 isoform X1</fullName>
    </submittedName>
</protein>
<organism evidence="13 16">
    <name type="scientific">Aplysia californica</name>
    <name type="common">California sea hare</name>
    <dbReference type="NCBI Taxonomy" id="6500"/>
    <lineage>
        <taxon>Eukaryota</taxon>
        <taxon>Metazoa</taxon>
        <taxon>Spiralia</taxon>
        <taxon>Lophotrochozoa</taxon>
        <taxon>Mollusca</taxon>
        <taxon>Gastropoda</taxon>
        <taxon>Heterobranchia</taxon>
        <taxon>Euthyneura</taxon>
        <taxon>Tectipleura</taxon>
        <taxon>Aplysiida</taxon>
        <taxon>Aplysioidea</taxon>
        <taxon>Aplysiidae</taxon>
        <taxon>Aplysia</taxon>
    </lineage>
</organism>
<feature type="transmembrane region" description="Helical" evidence="12">
    <location>
        <begin position="446"/>
        <end position="464"/>
    </location>
</feature>
<dbReference type="PANTHER" id="PTHR42985:SF2">
    <property type="entry name" value="SODIUM-DEPENDENT MULTIVITAMIN TRANSPORTER"/>
    <property type="match status" value="1"/>
</dbReference>
<dbReference type="RefSeq" id="XP_005096361.1">
    <property type="nucleotide sequence ID" value="XM_005096304.3"/>
</dbReference>
<feature type="transmembrane region" description="Helical" evidence="12">
    <location>
        <begin position="340"/>
        <end position="363"/>
    </location>
</feature>